<protein>
    <recommendedName>
        <fullName evidence="1">Mce/MlaD domain-containing protein</fullName>
    </recommendedName>
</protein>
<evidence type="ECO:0000259" key="1">
    <source>
        <dbReference type="Pfam" id="PF02470"/>
    </source>
</evidence>
<dbReference type="OrthoDB" id="9788420at2"/>
<dbReference type="Pfam" id="PF02470">
    <property type="entry name" value="MlaD"/>
    <property type="match status" value="1"/>
</dbReference>
<dbReference type="Proteomes" id="UP000237350">
    <property type="component" value="Unassembled WGS sequence"/>
</dbReference>
<dbReference type="RefSeq" id="WP_103679900.1">
    <property type="nucleotide sequence ID" value="NZ_LPWH01000055.1"/>
</dbReference>
<evidence type="ECO:0000313" key="3">
    <source>
        <dbReference type="Proteomes" id="UP000237350"/>
    </source>
</evidence>
<sequence length="500" mass="54580">MSRYLSIGLFVTAIATATVVYVLRTSSSIGLGETYTVYAYVDDASGLLVDSVVRLAGVDVGRLAAIELEGSQARLTLRIRRGVELYEDAMVSKATESILGTATVSINAGSGRGALLQDGHQVQHVRQMANVADAVESANQLATSATRLVDEFHAFLQDGETVDALNDIVAVARETAFSVSMLLQENLVIARDTLLTIQSMTGRVDAGADDKLALVQEILESTAQLTARLDRIVGENESGIVRSIEEVEGNLVALRDVLASVQGSADNVSDITRVVRDGEGNLGQLIHDDELYTRAVRITEKAEEFLDATVGMGVQVDFRSELLMDQLETKDRFDLRLVPRAGDRYYTFGLINTPVPTTTETIVERDVTGTSPEQTVTRTVKQEDEMKFNLQMARVWGPLTVRAGVMESTPGIGIDISPVRRVMLSGEAFDFGADDGIYLRAFGQFYPFYDPESSNPLQWLYLTGGVDDAMDVYHRDFFLGAGVRFTDHDLRGLVGFIPVQ</sequence>
<gene>
    <name evidence="2" type="ORF">AU468_05740</name>
</gene>
<reference evidence="3" key="1">
    <citation type="submission" date="2015-12" db="EMBL/GenBank/DDBJ databases">
        <authorList>
            <person name="Lodha T.D."/>
            <person name="Chintalapati S."/>
            <person name="Chintalapati V.R."/>
            <person name="Sravanthi T."/>
        </authorList>
    </citation>
    <scope>NUCLEOTIDE SEQUENCE [LARGE SCALE GENOMIC DNA]</scope>
    <source>
        <strain evidence="3">JC133</strain>
    </source>
</reference>
<proteinExistence type="predicted"/>
<dbReference type="PANTHER" id="PTHR33371:SF4">
    <property type="entry name" value="INTERMEMBRANE PHOSPHOLIPID TRANSPORT SYSTEM BINDING PROTEIN MLAD"/>
    <property type="match status" value="1"/>
</dbReference>
<dbReference type="PANTHER" id="PTHR33371">
    <property type="entry name" value="INTERMEMBRANE PHOSPHOLIPID TRANSPORT SYSTEM BINDING PROTEIN MLAD-RELATED"/>
    <property type="match status" value="1"/>
</dbReference>
<name>A0A2S4JU52_9SPIO</name>
<dbReference type="EMBL" id="LPWH01000055">
    <property type="protein sequence ID" value="POR03057.1"/>
    <property type="molecule type" value="Genomic_DNA"/>
</dbReference>
<dbReference type="AlphaFoldDB" id="A0A2S4JU52"/>
<comment type="caution">
    <text evidence="2">The sequence shown here is derived from an EMBL/GenBank/DDBJ whole genome shotgun (WGS) entry which is preliminary data.</text>
</comment>
<evidence type="ECO:0000313" key="2">
    <source>
        <dbReference type="EMBL" id="POR03057.1"/>
    </source>
</evidence>
<keyword evidence="3" id="KW-1185">Reference proteome</keyword>
<accession>A0A2S4JU52</accession>
<feature type="domain" description="Mce/MlaD" evidence="1">
    <location>
        <begin position="34"/>
        <end position="109"/>
    </location>
</feature>
<dbReference type="InterPro" id="IPR003399">
    <property type="entry name" value="Mce/MlaD"/>
</dbReference>
<dbReference type="InterPro" id="IPR052336">
    <property type="entry name" value="MlaD_Phospholipid_Transporter"/>
</dbReference>
<organism evidence="2 3">
    <name type="scientific">Alkalispirochaeta sphaeroplastigenens</name>
    <dbReference type="NCBI Taxonomy" id="1187066"/>
    <lineage>
        <taxon>Bacteria</taxon>
        <taxon>Pseudomonadati</taxon>
        <taxon>Spirochaetota</taxon>
        <taxon>Spirochaetia</taxon>
        <taxon>Spirochaetales</taxon>
        <taxon>Spirochaetaceae</taxon>
        <taxon>Alkalispirochaeta</taxon>
    </lineage>
</organism>